<dbReference type="SMART" id="SM00054">
    <property type="entry name" value="EFh"/>
    <property type="match status" value="2"/>
</dbReference>
<organism evidence="2 3">
    <name type="scientific">Hibiscus sabdariffa</name>
    <name type="common">roselle</name>
    <dbReference type="NCBI Taxonomy" id="183260"/>
    <lineage>
        <taxon>Eukaryota</taxon>
        <taxon>Viridiplantae</taxon>
        <taxon>Streptophyta</taxon>
        <taxon>Embryophyta</taxon>
        <taxon>Tracheophyta</taxon>
        <taxon>Spermatophyta</taxon>
        <taxon>Magnoliopsida</taxon>
        <taxon>eudicotyledons</taxon>
        <taxon>Gunneridae</taxon>
        <taxon>Pentapetalae</taxon>
        <taxon>rosids</taxon>
        <taxon>malvids</taxon>
        <taxon>Malvales</taxon>
        <taxon>Malvaceae</taxon>
        <taxon>Malvoideae</taxon>
        <taxon>Hibiscus</taxon>
    </lineage>
</organism>
<gene>
    <name evidence="2" type="ORF">V6N12_027484</name>
</gene>
<reference evidence="2 3" key="1">
    <citation type="journal article" date="2024" name="G3 (Bethesda)">
        <title>Genome assembly of Hibiscus sabdariffa L. provides insights into metabolisms of medicinal natural products.</title>
        <authorList>
            <person name="Kim T."/>
        </authorList>
    </citation>
    <scope>NUCLEOTIDE SEQUENCE [LARGE SCALE GENOMIC DNA]</scope>
    <source>
        <strain evidence="2">TK-2024</strain>
        <tissue evidence="2">Old leaves</tissue>
    </source>
</reference>
<keyword evidence="3" id="KW-1185">Reference proteome</keyword>
<accession>A0ABR2DVE3</accession>
<dbReference type="Proteomes" id="UP001472677">
    <property type="component" value="Unassembled WGS sequence"/>
</dbReference>
<evidence type="ECO:0000313" key="3">
    <source>
        <dbReference type="Proteomes" id="UP001472677"/>
    </source>
</evidence>
<dbReference type="EMBL" id="JBBPBM010000023">
    <property type="protein sequence ID" value="KAK8546710.1"/>
    <property type="molecule type" value="Genomic_DNA"/>
</dbReference>
<name>A0ABR2DVE3_9ROSI</name>
<evidence type="ECO:0000259" key="1">
    <source>
        <dbReference type="PROSITE" id="PS50222"/>
    </source>
</evidence>
<dbReference type="InterPro" id="IPR011992">
    <property type="entry name" value="EF-hand-dom_pair"/>
</dbReference>
<dbReference type="PROSITE" id="PS50222">
    <property type="entry name" value="EF_HAND_2"/>
    <property type="match status" value="1"/>
</dbReference>
<dbReference type="InterPro" id="IPR002048">
    <property type="entry name" value="EF_hand_dom"/>
</dbReference>
<dbReference type="SUPFAM" id="SSF47473">
    <property type="entry name" value="EF-hand"/>
    <property type="match status" value="1"/>
</dbReference>
<proteinExistence type="predicted"/>
<sequence length="81" mass="9376">MGRELKVNEAEIVIESLDSNGSKLLDLEDFIGLIEVEQEEKIEDLKEAFEICDANAYRFITPNELKKMLSKLGEWMEIKEI</sequence>
<evidence type="ECO:0000313" key="2">
    <source>
        <dbReference type="EMBL" id="KAK8546710.1"/>
    </source>
</evidence>
<dbReference type="Gene3D" id="1.10.238.10">
    <property type="entry name" value="EF-hand"/>
    <property type="match status" value="1"/>
</dbReference>
<comment type="caution">
    <text evidence="2">The sequence shown here is derived from an EMBL/GenBank/DDBJ whole genome shotgun (WGS) entry which is preliminary data.</text>
</comment>
<feature type="domain" description="EF-hand" evidence="1">
    <location>
        <begin position="40"/>
        <end position="75"/>
    </location>
</feature>
<protein>
    <recommendedName>
        <fullName evidence="1">EF-hand domain-containing protein</fullName>
    </recommendedName>
</protein>